<accession>I6NTM5</accession>
<evidence type="ECO:0000313" key="1">
    <source>
        <dbReference type="EMBL" id="AEY69549.1"/>
    </source>
</evidence>
<proteinExistence type="predicted"/>
<dbReference type="EMBL" id="JN564907">
    <property type="protein sequence ID" value="AEY69549.1"/>
    <property type="molecule type" value="Genomic_DNA"/>
</dbReference>
<reference evidence="1 2" key="1">
    <citation type="journal article" date="2012" name="BMC Genomics">
        <title>Comparative analysis of two phenotypically-similar but genomically-distinct Burkholderia cenocepacia-specific bacteriophages.</title>
        <authorList>
            <person name="Lynch K.H."/>
            <person name="Stothard P."/>
            <person name="Dennis J.J."/>
        </authorList>
    </citation>
    <scope>NUCLEOTIDE SEQUENCE [LARGE SCALE GENOMIC DNA]</scope>
</reference>
<dbReference type="RefSeq" id="YP_006561123.1">
    <property type="nucleotide sequence ID" value="NC_018283.1"/>
</dbReference>
<name>I6NTM5_9CAUD</name>
<evidence type="ECO:0000313" key="2">
    <source>
        <dbReference type="Proteomes" id="UP000009012"/>
    </source>
</evidence>
<dbReference type="Pfam" id="PF16219">
    <property type="entry name" value="DUF4879"/>
    <property type="match status" value="1"/>
</dbReference>
<organism evidence="1 2">
    <name type="scientific">Burkholderia phage vB_BceS_AH2</name>
    <dbReference type="NCBI Taxonomy" id="1133022"/>
    <lineage>
        <taxon>Viruses</taxon>
        <taxon>Duplodnaviria</taxon>
        <taxon>Heunggongvirae</taxon>
        <taxon>Uroviricota</taxon>
        <taxon>Caudoviricetes</taxon>
        <taxon>Casjensviridae</taxon>
        <taxon>Ahduovirus</taxon>
        <taxon>Ahduovirus AH2</taxon>
        <taxon>Burkholderia virus AH2</taxon>
    </lineage>
</organism>
<dbReference type="InterPro" id="IPR032624">
    <property type="entry name" value="DUF4879"/>
</dbReference>
<protein>
    <recommendedName>
        <fullName evidence="3">DUF4879 domain-containing protein</fullName>
    </recommendedName>
</protein>
<sequence>MKSIFKRVLFSVVAAVAVAVCGTSAFAQTAPLEFSGALAKAPDAKAPELRAPAPPLSRIIMFAVGSSNCGWEYMTTIGQISTTCDHGGAQLRAVVQEIGYGGTPIAWMQGGLLPNSANYLNEAICIVNGYYTTACPNGATIVGWYRYFNLDGYQNGQFQEQNTSIVSPFNTLSTFINIL</sequence>
<gene>
    <name evidence="1" type="ORF">AH2_00039</name>
</gene>
<dbReference type="Proteomes" id="UP000009012">
    <property type="component" value="Segment"/>
</dbReference>
<keyword evidence="2" id="KW-1185">Reference proteome</keyword>
<dbReference type="KEGG" id="vg:13405219"/>
<dbReference type="GeneID" id="13405219"/>
<evidence type="ECO:0008006" key="3">
    <source>
        <dbReference type="Google" id="ProtNLM"/>
    </source>
</evidence>